<evidence type="ECO:0000313" key="1">
    <source>
        <dbReference type="EMBL" id="CAG8709124.1"/>
    </source>
</evidence>
<protein>
    <submittedName>
        <fullName evidence="1">4128_t:CDS:1</fullName>
    </submittedName>
</protein>
<proteinExistence type="predicted"/>
<reference evidence="1" key="1">
    <citation type="submission" date="2021-06" db="EMBL/GenBank/DDBJ databases">
        <authorList>
            <person name="Kallberg Y."/>
            <person name="Tangrot J."/>
            <person name="Rosling A."/>
        </authorList>
    </citation>
    <scope>NUCLEOTIDE SEQUENCE</scope>
    <source>
        <strain evidence="1">MA461A</strain>
    </source>
</reference>
<feature type="non-terminal residue" evidence="1">
    <location>
        <position position="1"/>
    </location>
</feature>
<sequence>YKFYIYLNESPFEPAHVHVLTSDMSGEMKPANIESSIPLINAIERPQSTILQIECNKETITAHLSDGRVLREAKLDQLKNVRIMPAKRGIYWPDLEEFLSIKAFTHGLQAGC</sequence>
<comment type="caution">
    <text evidence="1">The sequence shown here is derived from an EMBL/GenBank/DDBJ whole genome shotgun (WGS) entry which is preliminary data.</text>
</comment>
<dbReference type="Proteomes" id="UP000789920">
    <property type="component" value="Unassembled WGS sequence"/>
</dbReference>
<evidence type="ECO:0000313" key="2">
    <source>
        <dbReference type="Proteomes" id="UP000789920"/>
    </source>
</evidence>
<keyword evidence="2" id="KW-1185">Reference proteome</keyword>
<accession>A0ACA9PM61</accession>
<name>A0ACA9PM61_9GLOM</name>
<organism evidence="1 2">
    <name type="scientific">Racocetra persica</name>
    <dbReference type="NCBI Taxonomy" id="160502"/>
    <lineage>
        <taxon>Eukaryota</taxon>
        <taxon>Fungi</taxon>
        <taxon>Fungi incertae sedis</taxon>
        <taxon>Mucoromycota</taxon>
        <taxon>Glomeromycotina</taxon>
        <taxon>Glomeromycetes</taxon>
        <taxon>Diversisporales</taxon>
        <taxon>Gigasporaceae</taxon>
        <taxon>Racocetra</taxon>
    </lineage>
</organism>
<gene>
    <name evidence="1" type="ORF">RPERSI_LOCUS10417</name>
</gene>
<dbReference type="EMBL" id="CAJVQC010020594">
    <property type="protein sequence ID" value="CAG8709124.1"/>
    <property type="molecule type" value="Genomic_DNA"/>
</dbReference>